<accession>A0A9W7A556</accession>
<keyword evidence="2" id="KW-1185">Reference proteome</keyword>
<sequence length="161" mass="17625">MEGFGRHTSNVFFFGASAGHCPSAPFYELLGIYHDGDVGAYNEWQKKNGKTGVNANFDAKFNIIAFLSYAFKQPSPKVPINGLCTHLSLPQDSVESTIRSAIYQGFYNGKISHLGGDGEDYVFGTVTYDFGWKGEEDIPGIVEGLKAVMQRVESVKEGLVL</sequence>
<evidence type="ECO:0000313" key="2">
    <source>
        <dbReference type="Proteomes" id="UP001165082"/>
    </source>
</evidence>
<dbReference type="Proteomes" id="UP001165082">
    <property type="component" value="Unassembled WGS sequence"/>
</dbReference>
<comment type="caution">
    <text evidence="1">The sequence shown here is derived from an EMBL/GenBank/DDBJ whole genome shotgun (WGS) entry which is preliminary data.</text>
</comment>
<dbReference type="EMBL" id="BRXZ01001077">
    <property type="protein sequence ID" value="GMH61540.1"/>
    <property type="molecule type" value="Genomic_DNA"/>
</dbReference>
<evidence type="ECO:0000313" key="1">
    <source>
        <dbReference type="EMBL" id="GMH61540.1"/>
    </source>
</evidence>
<gene>
    <name evidence="1" type="ORF">TrRE_jg12327</name>
</gene>
<reference evidence="1" key="1">
    <citation type="submission" date="2022-07" db="EMBL/GenBank/DDBJ databases">
        <title>Genome analysis of Parmales, a sister group of diatoms, reveals the evolutionary specialization of diatoms from phago-mixotrophs to photoautotrophs.</title>
        <authorList>
            <person name="Ban H."/>
            <person name="Sato S."/>
            <person name="Yoshikawa S."/>
            <person name="Kazumasa Y."/>
            <person name="Nakamura Y."/>
            <person name="Ichinomiya M."/>
            <person name="Saitoh K."/>
            <person name="Sato N."/>
            <person name="Blanc-Mathieu R."/>
            <person name="Endo H."/>
            <person name="Kuwata A."/>
            <person name="Ogata H."/>
        </authorList>
    </citation>
    <scope>NUCLEOTIDE SEQUENCE</scope>
</reference>
<protein>
    <submittedName>
        <fullName evidence="1">Uncharacterized protein</fullName>
    </submittedName>
</protein>
<proteinExistence type="predicted"/>
<dbReference type="AlphaFoldDB" id="A0A9W7A556"/>
<dbReference type="OrthoDB" id="10316051at2759"/>
<name>A0A9W7A556_9STRA</name>
<organism evidence="1 2">
    <name type="scientific">Triparma retinervis</name>
    <dbReference type="NCBI Taxonomy" id="2557542"/>
    <lineage>
        <taxon>Eukaryota</taxon>
        <taxon>Sar</taxon>
        <taxon>Stramenopiles</taxon>
        <taxon>Ochrophyta</taxon>
        <taxon>Bolidophyceae</taxon>
        <taxon>Parmales</taxon>
        <taxon>Triparmaceae</taxon>
        <taxon>Triparma</taxon>
    </lineage>
</organism>